<keyword evidence="8" id="KW-0665">Pyrimidine biosynthesis</keyword>
<dbReference type="HAMAP" id="MF_00219">
    <property type="entry name" value="PyrC_classII"/>
    <property type="match status" value="1"/>
</dbReference>
<dbReference type="OrthoDB" id="1670005at2759"/>
<dbReference type="OMA" id="TLHHISM"/>
<evidence type="ECO:0000256" key="8">
    <source>
        <dbReference type="ARBA" id="ARBA00022975"/>
    </source>
</evidence>
<keyword evidence="5" id="KW-0479">Metal-binding</keyword>
<dbReference type="SUPFAM" id="SSF51556">
    <property type="entry name" value="Metallo-dependent hydrolases"/>
    <property type="match status" value="1"/>
</dbReference>
<dbReference type="GeneID" id="19904248"/>
<dbReference type="RefSeq" id="XP_007782886.1">
    <property type="nucleotide sequence ID" value="XM_007784696.1"/>
</dbReference>
<reference evidence="10" key="1">
    <citation type="submission" date="2012-06" db="EMBL/GenBank/DDBJ databases">
        <title>The genome sequence of Coniosporium apollinis CBS 100218.</title>
        <authorList>
            <consortium name="The Broad Institute Genome Sequencing Platform"/>
            <person name="Cuomo C."/>
            <person name="Gorbushina A."/>
            <person name="Noack S."/>
            <person name="Walker B."/>
            <person name="Young S.K."/>
            <person name="Zeng Q."/>
            <person name="Gargeya S."/>
            <person name="Fitzgerald M."/>
            <person name="Haas B."/>
            <person name="Abouelleil A."/>
            <person name="Alvarado L."/>
            <person name="Arachchi H.M."/>
            <person name="Berlin A.M."/>
            <person name="Chapman S.B."/>
            <person name="Goldberg J."/>
            <person name="Griggs A."/>
            <person name="Gujja S."/>
            <person name="Hansen M."/>
            <person name="Howarth C."/>
            <person name="Imamovic A."/>
            <person name="Larimer J."/>
            <person name="McCowan C."/>
            <person name="Montmayeur A."/>
            <person name="Murphy C."/>
            <person name="Neiman D."/>
            <person name="Pearson M."/>
            <person name="Priest M."/>
            <person name="Roberts A."/>
            <person name="Saif S."/>
            <person name="Shea T."/>
            <person name="Sisk P."/>
            <person name="Sykes S."/>
            <person name="Wortman J."/>
            <person name="Nusbaum C."/>
            <person name="Birren B."/>
        </authorList>
    </citation>
    <scope>NUCLEOTIDE SEQUENCE [LARGE SCALE GENOMIC DNA]</scope>
    <source>
        <strain evidence="10">CBS 100218</strain>
    </source>
</reference>
<comment type="similarity">
    <text evidence="3">Belongs to the metallo-dependent hydrolases superfamily. DHOase family. Class II DHOase subfamily.</text>
</comment>
<dbReference type="PANTHER" id="PTHR43137:SF1">
    <property type="entry name" value="DIHYDROOROTASE"/>
    <property type="match status" value="1"/>
</dbReference>
<organism evidence="9 10">
    <name type="scientific">Coniosporium apollinis (strain CBS 100218)</name>
    <name type="common">Rock-inhabiting black yeast</name>
    <dbReference type="NCBI Taxonomy" id="1168221"/>
    <lineage>
        <taxon>Eukaryota</taxon>
        <taxon>Fungi</taxon>
        <taxon>Dikarya</taxon>
        <taxon>Ascomycota</taxon>
        <taxon>Pezizomycotina</taxon>
        <taxon>Dothideomycetes</taxon>
        <taxon>Dothideomycetes incertae sedis</taxon>
        <taxon>Coniosporium</taxon>
    </lineage>
</organism>
<dbReference type="InterPro" id="IPR002195">
    <property type="entry name" value="Dihydroorotase_CS"/>
</dbReference>
<evidence type="ECO:0000256" key="2">
    <source>
        <dbReference type="ARBA" id="ARBA00004880"/>
    </source>
</evidence>
<dbReference type="PANTHER" id="PTHR43137">
    <property type="entry name" value="DIHYDROOROTASE"/>
    <property type="match status" value="1"/>
</dbReference>
<evidence type="ECO:0000256" key="5">
    <source>
        <dbReference type="ARBA" id="ARBA00022723"/>
    </source>
</evidence>
<comment type="cofactor">
    <cofactor evidence="1">
        <name>Zn(2+)</name>
        <dbReference type="ChEBI" id="CHEBI:29105"/>
    </cofactor>
</comment>
<keyword evidence="6" id="KW-0378">Hydrolase</keyword>
<dbReference type="GO" id="GO:0044205">
    <property type="term" value="P:'de novo' UMP biosynthetic process"/>
    <property type="evidence" value="ECO:0007669"/>
    <property type="project" value="UniProtKB-UniPathway"/>
</dbReference>
<evidence type="ECO:0000256" key="1">
    <source>
        <dbReference type="ARBA" id="ARBA00001947"/>
    </source>
</evidence>
<evidence type="ECO:0000256" key="3">
    <source>
        <dbReference type="ARBA" id="ARBA00005631"/>
    </source>
</evidence>
<comment type="pathway">
    <text evidence="2">Pyrimidine metabolism; UMP biosynthesis via de novo pathway; (S)-dihydroorotate from bicarbonate: step 3/3.</text>
</comment>
<dbReference type="InterPro" id="IPR032466">
    <property type="entry name" value="Metal_Hydrolase"/>
</dbReference>
<evidence type="ECO:0000256" key="7">
    <source>
        <dbReference type="ARBA" id="ARBA00022833"/>
    </source>
</evidence>
<dbReference type="STRING" id="1168221.R7Z0K1"/>
<accession>R7Z0K1</accession>
<evidence type="ECO:0000256" key="6">
    <source>
        <dbReference type="ARBA" id="ARBA00022801"/>
    </source>
</evidence>
<dbReference type="GO" id="GO:0005737">
    <property type="term" value="C:cytoplasm"/>
    <property type="evidence" value="ECO:0007669"/>
    <property type="project" value="TreeGrafter"/>
</dbReference>
<evidence type="ECO:0000313" key="10">
    <source>
        <dbReference type="Proteomes" id="UP000016924"/>
    </source>
</evidence>
<dbReference type="NCBIfam" id="TIGR00856">
    <property type="entry name" value="pyrC_dimer"/>
    <property type="match status" value="1"/>
</dbReference>
<keyword evidence="10" id="KW-1185">Reference proteome</keyword>
<dbReference type="PIRSF" id="PIRSF001237">
    <property type="entry name" value="DHOdimr"/>
    <property type="match status" value="1"/>
</dbReference>
<keyword evidence="7" id="KW-0862">Zinc</keyword>
<name>R7Z0K1_CONA1</name>
<dbReference type="PROSITE" id="PS00483">
    <property type="entry name" value="DIHYDROOROTASE_2"/>
    <property type="match status" value="1"/>
</dbReference>
<dbReference type="FunFam" id="3.20.20.140:FF:000041">
    <property type="entry name" value="Dihydroorotase, variant"/>
    <property type="match status" value="1"/>
</dbReference>
<proteinExistence type="inferred from homology"/>
<dbReference type="UniPathway" id="UPA00070">
    <property type="reaction ID" value="UER00117"/>
</dbReference>
<dbReference type="EC" id="3.5.2.3" evidence="4"/>
<protein>
    <recommendedName>
        <fullName evidence="4">dihydroorotase</fullName>
        <ecNumber evidence="4">3.5.2.3</ecNumber>
    </recommendedName>
</protein>
<dbReference type="GO" id="GO:0046872">
    <property type="term" value="F:metal ion binding"/>
    <property type="evidence" value="ECO:0007669"/>
    <property type="project" value="UniProtKB-KW"/>
</dbReference>
<dbReference type="Proteomes" id="UP000016924">
    <property type="component" value="Unassembled WGS sequence"/>
</dbReference>
<sequence>MPLEKFQGVELPASADFHVHLRDGAMMELVTGTIRQGGVNTVMPNLVPPVTTVQHALDYWDKLHKIEPNVTFLMSLYLHPSITPETIIEAKRAGITGVKSYPAGVTTNSSVGVVDYASFYPVFEEMERQDLILNLHGELPSVDISTAEQDFLPTLFSLHHRFPRLRIILEHCTSAAAIEAVKSCGSTVAATITAHHLYLIKDDWAGKDERAGDPFCFCKPVAKTPEDRLALLRTAASGNLKFFLGTDSAPHPVQKKREEPPAAGVFTQPYATQLVLDAFEQGCVEGVLKEESVTREVLEGFLGGFGRAFYRVEDERKEKITIGKRDERIMQVLKDAEGATEVVPFRRGQRTWSVAWK</sequence>
<dbReference type="GO" id="GO:0006207">
    <property type="term" value="P:'de novo' pyrimidine nucleobase biosynthetic process"/>
    <property type="evidence" value="ECO:0007669"/>
    <property type="project" value="EnsemblFungi"/>
</dbReference>
<evidence type="ECO:0000313" key="9">
    <source>
        <dbReference type="EMBL" id="EON67569.1"/>
    </source>
</evidence>
<dbReference type="InterPro" id="IPR004721">
    <property type="entry name" value="DHOdimr"/>
</dbReference>
<dbReference type="AlphaFoldDB" id="R7Z0K1"/>
<dbReference type="GO" id="GO:0004151">
    <property type="term" value="F:dihydroorotase activity"/>
    <property type="evidence" value="ECO:0007669"/>
    <property type="project" value="UniProtKB-EC"/>
</dbReference>
<dbReference type="EMBL" id="JH767588">
    <property type="protein sequence ID" value="EON67569.1"/>
    <property type="molecule type" value="Genomic_DNA"/>
</dbReference>
<dbReference type="PROSITE" id="PS00482">
    <property type="entry name" value="DIHYDROOROTASE_1"/>
    <property type="match status" value="1"/>
</dbReference>
<gene>
    <name evidence="9" type="ORF">W97_06937</name>
</gene>
<evidence type="ECO:0000256" key="4">
    <source>
        <dbReference type="ARBA" id="ARBA00012860"/>
    </source>
</evidence>
<dbReference type="HOGENOM" id="CLU_041558_0_0_1"/>
<dbReference type="Gene3D" id="3.20.20.140">
    <property type="entry name" value="Metal-dependent hydrolases"/>
    <property type="match status" value="1"/>
</dbReference>
<dbReference type="eggNOG" id="KOG2902">
    <property type="taxonomic scope" value="Eukaryota"/>
</dbReference>